<dbReference type="GO" id="GO:0005886">
    <property type="term" value="C:plasma membrane"/>
    <property type="evidence" value="ECO:0007669"/>
    <property type="project" value="TreeGrafter"/>
</dbReference>
<evidence type="ECO:0000313" key="13">
    <source>
        <dbReference type="EMBL" id="KAK5861371.1"/>
    </source>
</evidence>
<gene>
    <name evidence="13" type="ORF">PBY51_022774</name>
</gene>
<evidence type="ECO:0000313" key="14">
    <source>
        <dbReference type="Proteomes" id="UP001346869"/>
    </source>
</evidence>
<name>A0AAN8AG02_ELEMC</name>
<dbReference type="InterPro" id="IPR000033">
    <property type="entry name" value="LDLR_classB_rpt"/>
</dbReference>
<dbReference type="AlphaFoldDB" id="A0AAN8AG02"/>
<dbReference type="GO" id="GO:0006897">
    <property type="term" value="P:endocytosis"/>
    <property type="evidence" value="ECO:0007669"/>
    <property type="project" value="UniProtKB-KW"/>
</dbReference>
<dbReference type="InterPro" id="IPR011042">
    <property type="entry name" value="6-blade_b-propeller_TolB-like"/>
</dbReference>
<dbReference type="GO" id="GO:0005041">
    <property type="term" value="F:low-density lipoprotein particle receptor activity"/>
    <property type="evidence" value="ECO:0007669"/>
    <property type="project" value="TreeGrafter"/>
</dbReference>
<dbReference type="PROSITE" id="PS01187">
    <property type="entry name" value="EGF_CA"/>
    <property type="match status" value="1"/>
</dbReference>
<dbReference type="PANTHER" id="PTHR22722:SF5">
    <property type="entry name" value="LOW-DENSITY LIPOPROTEIN RECEPTOR-RELATED PROTEIN 1B"/>
    <property type="match status" value="1"/>
</dbReference>
<dbReference type="InterPro" id="IPR000742">
    <property type="entry name" value="EGF"/>
</dbReference>
<keyword evidence="14" id="KW-1185">Reference proteome</keyword>
<dbReference type="SMART" id="SM00179">
    <property type="entry name" value="EGF_CA"/>
    <property type="match status" value="1"/>
</dbReference>
<keyword evidence="9" id="KW-0675">Receptor</keyword>
<sequence>MTRNGTFCFCADGFEVGEDGTSCRDHDECAMYGTCSQTCTNTYGSYRCSCTEGYILQPDRISCKAKQDPGDSRPMLLIGGSDRIIITHLNGTGLQPLRSLSVNGTLALDFQRNQESVCWTLSTESSGQLRCAETRNLRGFTREQEIRTQQSLQHVEHMAIDWLTGNFYFVDTINDKIFACNHGGDTCVTILQLDLLNPKGIALDPLMG</sequence>
<proteinExistence type="predicted"/>
<evidence type="ECO:0008006" key="15">
    <source>
        <dbReference type="Google" id="ProtNLM"/>
    </source>
</evidence>
<evidence type="ECO:0000256" key="5">
    <source>
        <dbReference type="ARBA" id="ARBA00022737"/>
    </source>
</evidence>
<dbReference type="SMART" id="SM00135">
    <property type="entry name" value="LY"/>
    <property type="match status" value="1"/>
</dbReference>
<dbReference type="SUPFAM" id="SSF57196">
    <property type="entry name" value="EGF/Laminin"/>
    <property type="match status" value="2"/>
</dbReference>
<dbReference type="SMART" id="SM00181">
    <property type="entry name" value="EGF"/>
    <property type="match status" value="1"/>
</dbReference>
<evidence type="ECO:0000256" key="10">
    <source>
        <dbReference type="ARBA" id="ARBA00023180"/>
    </source>
</evidence>
<evidence type="ECO:0000256" key="1">
    <source>
        <dbReference type="ARBA" id="ARBA00004479"/>
    </source>
</evidence>
<dbReference type="GO" id="GO:0043235">
    <property type="term" value="C:receptor complex"/>
    <property type="evidence" value="ECO:0007669"/>
    <property type="project" value="TreeGrafter"/>
</dbReference>
<protein>
    <recommendedName>
        <fullName evidence="15">EGF-like domain-containing protein</fullName>
    </recommendedName>
</protein>
<dbReference type="InterPro" id="IPR018097">
    <property type="entry name" value="EGF_Ca-bd_CS"/>
</dbReference>
<dbReference type="SUPFAM" id="SSF63825">
    <property type="entry name" value="YWTD domain"/>
    <property type="match status" value="1"/>
</dbReference>
<dbReference type="InterPro" id="IPR051221">
    <property type="entry name" value="LDLR-related"/>
</dbReference>
<organism evidence="13 14">
    <name type="scientific">Eleginops maclovinus</name>
    <name type="common">Patagonian blennie</name>
    <name type="synonym">Eleginus maclovinus</name>
    <dbReference type="NCBI Taxonomy" id="56733"/>
    <lineage>
        <taxon>Eukaryota</taxon>
        <taxon>Metazoa</taxon>
        <taxon>Chordata</taxon>
        <taxon>Craniata</taxon>
        <taxon>Vertebrata</taxon>
        <taxon>Euteleostomi</taxon>
        <taxon>Actinopterygii</taxon>
        <taxon>Neopterygii</taxon>
        <taxon>Teleostei</taxon>
        <taxon>Neoteleostei</taxon>
        <taxon>Acanthomorphata</taxon>
        <taxon>Eupercaria</taxon>
        <taxon>Perciformes</taxon>
        <taxon>Notothenioidei</taxon>
        <taxon>Eleginopidae</taxon>
        <taxon>Eleginops</taxon>
    </lineage>
</organism>
<accession>A0AAN8AG02</accession>
<keyword evidence="7" id="KW-0472">Membrane</keyword>
<evidence type="ECO:0000256" key="7">
    <source>
        <dbReference type="ARBA" id="ARBA00023136"/>
    </source>
</evidence>
<comment type="subcellular location">
    <subcellularLocation>
        <location evidence="1">Membrane</location>
        <topology evidence="1">Single-pass type I membrane protein</topology>
    </subcellularLocation>
</comment>
<comment type="caution">
    <text evidence="13">The sequence shown here is derived from an EMBL/GenBank/DDBJ whole genome shotgun (WGS) entry which is preliminary data.</text>
</comment>
<dbReference type="PANTHER" id="PTHR22722">
    <property type="entry name" value="LOW-DENSITY LIPOPROTEIN RECEPTOR-RELATED PROTEIN 2-RELATED"/>
    <property type="match status" value="1"/>
</dbReference>
<evidence type="ECO:0000256" key="3">
    <source>
        <dbReference type="ARBA" id="ARBA00022583"/>
    </source>
</evidence>
<dbReference type="Proteomes" id="UP001346869">
    <property type="component" value="Unassembled WGS sequence"/>
</dbReference>
<dbReference type="Pfam" id="PF14670">
    <property type="entry name" value="FXa_inhibition"/>
    <property type="match status" value="1"/>
</dbReference>
<reference evidence="13 14" key="1">
    <citation type="journal article" date="2023" name="Genes (Basel)">
        <title>Chromosome-Level Genome Assembly and Circadian Gene Repertoire of the Patagonia Blennie Eleginops maclovinus-The Closest Ancestral Proxy of Antarctic Cryonotothenioids.</title>
        <authorList>
            <person name="Cheng C.C."/>
            <person name="Rivera-Colon A.G."/>
            <person name="Minhas B.F."/>
            <person name="Wilson L."/>
            <person name="Rayamajhi N."/>
            <person name="Vargas-Chacoff L."/>
            <person name="Catchen J.M."/>
        </authorList>
    </citation>
    <scope>NUCLEOTIDE SEQUENCE [LARGE SCALE GENOMIC DNA]</scope>
    <source>
        <strain evidence="13">JMC-PN-2008</strain>
    </source>
</reference>
<dbReference type="EMBL" id="JAUZQC010000013">
    <property type="protein sequence ID" value="KAK5861371.1"/>
    <property type="molecule type" value="Genomic_DNA"/>
</dbReference>
<dbReference type="InterPro" id="IPR001881">
    <property type="entry name" value="EGF-like_Ca-bd_dom"/>
</dbReference>
<keyword evidence="3" id="KW-0254">Endocytosis</keyword>
<evidence type="ECO:0000256" key="8">
    <source>
        <dbReference type="ARBA" id="ARBA00023157"/>
    </source>
</evidence>
<evidence type="ECO:0000259" key="11">
    <source>
        <dbReference type="SMART" id="SM00179"/>
    </source>
</evidence>
<dbReference type="Gene3D" id="2.10.25.10">
    <property type="entry name" value="Laminin"/>
    <property type="match status" value="2"/>
</dbReference>
<evidence type="ECO:0000259" key="12">
    <source>
        <dbReference type="SMART" id="SM00181"/>
    </source>
</evidence>
<evidence type="ECO:0000256" key="2">
    <source>
        <dbReference type="ARBA" id="ARBA00022536"/>
    </source>
</evidence>
<feature type="domain" description="EGF-like" evidence="12">
    <location>
        <begin position="28"/>
        <end position="64"/>
    </location>
</feature>
<feature type="domain" description="EGF-like calcium-binding" evidence="11">
    <location>
        <begin position="25"/>
        <end position="64"/>
    </location>
</feature>
<evidence type="ECO:0000256" key="9">
    <source>
        <dbReference type="ARBA" id="ARBA00023170"/>
    </source>
</evidence>
<keyword evidence="8" id="KW-1015">Disulfide bond</keyword>
<keyword evidence="2" id="KW-0245">EGF-like domain</keyword>
<dbReference type="PROSITE" id="PS00010">
    <property type="entry name" value="ASX_HYDROXYL"/>
    <property type="match status" value="1"/>
</dbReference>
<keyword evidence="6" id="KW-1133">Transmembrane helix</keyword>
<dbReference type="InterPro" id="IPR000152">
    <property type="entry name" value="EGF-type_Asp/Asn_hydroxyl_site"/>
</dbReference>
<keyword evidence="10" id="KW-0325">Glycoprotein</keyword>
<reference evidence="13 14" key="2">
    <citation type="journal article" date="2023" name="Mol. Biol. Evol.">
        <title>Genomics of Secondarily Temperate Adaptation in the Only Non-Antarctic Icefish.</title>
        <authorList>
            <person name="Rivera-Colon A.G."/>
            <person name="Rayamajhi N."/>
            <person name="Minhas B.F."/>
            <person name="Madrigal G."/>
            <person name="Bilyk K.T."/>
            <person name="Yoon V."/>
            <person name="Hune M."/>
            <person name="Gregory S."/>
            <person name="Cheng C.H.C."/>
            <person name="Catchen J.M."/>
        </authorList>
    </citation>
    <scope>NUCLEOTIDE SEQUENCE [LARGE SCALE GENOMIC DNA]</scope>
    <source>
        <strain evidence="13">JMC-PN-2008</strain>
    </source>
</reference>
<evidence type="ECO:0000256" key="4">
    <source>
        <dbReference type="ARBA" id="ARBA00022692"/>
    </source>
</evidence>
<dbReference type="FunFam" id="2.10.25.10:FF:000009">
    <property type="entry name" value="Low-density lipoprotein receptor isoform 1"/>
    <property type="match status" value="1"/>
</dbReference>
<evidence type="ECO:0000256" key="6">
    <source>
        <dbReference type="ARBA" id="ARBA00022989"/>
    </source>
</evidence>
<dbReference type="CDD" id="cd00054">
    <property type="entry name" value="EGF_CA"/>
    <property type="match status" value="1"/>
</dbReference>
<keyword evidence="4" id="KW-0812">Transmembrane</keyword>
<keyword evidence="5" id="KW-0677">Repeat</keyword>
<dbReference type="Gene3D" id="2.120.10.30">
    <property type="entry name" value="TolB, C-terminal domain"/>
    <property type="match status" value="1"/>
</dbReference>
<dbReference type="GO" id="GO:0005509">
    <property type="term" value="F:calcium ion binding"/>
    <property type="evidence" value="ECO:0007669"/>
    <property type="project" value="InterPro"/>
</dbReference>